<gene>
    <name evidence="1" type="ORF">CERSUDRAFT_87395</name>
</gene>
<dbReference type="Proteomes" id="UP000016930">
    <property type="component" value="Unassembled WGS sequence"/>
</dbReference>
<dbReference type="AlphaFoldDB" id="M2QLM7"/>
<dbReference type="HOGENOM" id="CLU_2687589_0_0_1"/>
<dbReference type="EMBL" id="KB445807">
    <property type="protein sequence ID" value="EMD33050.1"/>
    <property type="molecule type" value="Genomic_DNA"/>
</dbReference>
<sequence>MDTDDLAGVLCWSVCSWCAAASCRNSPWSGESSRKTYHTGCTPYLAQPRRDISHNGTPSLTPLLLLLRANPNNA</sequence>
<evidence type="ECO:0000313" key="2">
    <source>
        <dbReference type="Proteomes" id="UP000016930"/>
    </source>
</evidence>
<reference evidence="1 2" key="1">
    <citation type="journal article" date="2012" name="Proc. Natl. Acad. Sci. U.S.A.">
        <title>Comparative genomics of Ceriporiopsis subvermispora and Phanerochaete chrysosporium provide insight into selective ligninolysis.</title>
        <authorList>
            <person name="Fernandez-Fueyo E."/>
            <person name="Ruiz-Duenas F.J."/>
            <person name="Ferreira P."/>
            <person name="Floudas D."/>
            <person name="Hibbett D.S."/>
            <person name="Canessa P."/>
            <person name="Larrondo L.F."/>
            <person name="James T.Y."/>
            <person name="Seelenfreund D."/>
            <person name="Lobos S."/>
            <person name="Polanco R."/>
            <person name="Tello M."/>
            <person name="Honda Y."/>
            <person name="Watanabe T."/>
            <person name="Watanabe T."/>
            <person name="Ryu J.S."/>
            <person name="Kubicek C.P."/>
            <person name="Schmoll M."/>
            <person name="Gaskell J."/>
            <person name="Hammel K.E."/>
            <person name="St John F.J."/>
            <person name="Vanden Wymelenberg A."/>
            <person name="Sabat G."/>
            <person name="Splinter BonDurant S."/>
            <person name="Syed K."/>
            <person name="Yadav J.S."/>
            <person name="Doddapaneni H."/>
            <person name="Subramanian V."/>
            <person name="Lavin J.L."/>
            <person name="Oguiza J.A."/>
            <person name="Perez G."/>
            <person name="Pisabarro A.G."/>
            <person name="Ramirez L."/>
            <person name="Santoyo F."/>
            <person name="Master E."/>
            <person name="Coutinho P.M."/>
            <person name="Henrissat B."/>
            <person name="Lombard V."/>
            <person name="Magnuson J.K."/>
            <person name="Kuees U."/>
            <person name="Hori C."/>
            <person name="Igarashi K."/>
            <person name="Samejima M."/>
            <person name="Held B.W."/>
            <person name="Barry K.W."/>
            <person name="LaButti K.M."/>
            <person name="Lapidus A."/>
            <person name="Lindquist E.A."/>
            <person name="Lucas S.M."/>
            <person name="Riley R."/>
            <person name="Salamov A.A."/>
            <person name="Hoffmeister D."/>
            <person name="Schwenk D."/>
            <person name="Hadar Y."/>
            <person name="Yarden O."/>
            <person name="de Vries R.P."/>
            <person name="Wiebenga A."/>
            <person name="Stenlid J."/>
            <person name="Eastwood D."/>
            <person name="Grigoriev I.V."/>
            <person name="Berka R.M."/>
            <person name="Blanchette R.A."/>
            <person name="Kersten P."/>
            <person name="Martinez A.T."/>
            <person name="Vicuna R."/>
            <person name="Cullen D."/>
        </authorList>
    </citation>
    <scope>NUCLEOTIDE SEQUENCE [LARGE SCALE GENOMIC DNA]</scope>
    <source>
        <strain evidence="1 2">B</strain>
    </source>
</reference>
<evidence type="ECO:0000313" key="1">
    <source>
        <dbReference type="EMBL" id="EMD33050.1"/>
    </source>
</evidence>
<organism evidence="1 2">
    <name type="scientific">Ceriporiopsis subvermispora (strain B)</name>
    <name type="common">White-rot fungus</name>
    <name type="synonym">Gelatoporia subvermispora</name>
    <dbReference type="NCBI Taxonomy" id="914234"/>
    <lineage>
        <taxon>Eukaryota</taxon>
        <taxon>Fungi</taxon>
        <taxon>Dikarya</taxon>
        <taxon>Basidiomycota</taxon>
        <taxon>Agaricomycotina</taxon>
        <taxon>Agaricomycetes</taxon>
        <taxon>Polyporales</taxon>
        <taxon>Gelatoporiaceae</taxon>
        <taxon>Gelatoporia</taxon>
    </lineage>
</organism>
<keyword evidence="2" id="KW-1185">Reference proteome</keyword>
<proteinExistence type="predicted"/>
<protein>
    <submittedName>
        <fullName evidence="1">Uncharacterized protein</fullName>
    </submittedName>
</protein>
<name>M2QLM7_CERS8</name>
<accession>M2QLM7</accession>